<dbReference type="SUPFAM" id="SSF50447">
    <property type="entry name" value="Translation proteins"/>
    <property type="match status" value="1"/>
</dbReference>
<dbReference type="Gene3D" id="3.40.50.300">
    <property type="entry name" value="P-loop containing nucleotide triphosphate hydrolases"/>
    <property type="match status" value="1"/>
</dbReference>
<feature type="binding site" evidence="4">
    <location>
        <begin position="18"/>
        <end position="23"/>
    </location>
    <ligand>
        <name>GTP</name>
        <dbReference type="ChEBI" id="CHEBI:37565"/>
    </ligand>
</feature>
<keyword evidence="2 4" id="KW-0342">GTP-binding</keyword>
<evidence type="ECO:0000256" key="1">
    <source>
        <dbReference type="ARBA" id="ARBA00022741"/>
    </source>
</evidence>
<dbReference type="Proteomes" id="UP000623269">
    <property type="component" value="Unassembled WGS sequence"/>
</dbReference>
<keyword evidence="4" id="KW-0378">Hydrolase</keyword>
<comment type="caution">
    <text evidence="4">Lacks conserved residue(s) required for the propagation of feature annotation.</text>
</comment>
<dbReference type="GO" id="GO:0019843">
    <property type="term" value="F:rRNA binding"/>
    <property type="evidence" value="ECO:0007669"/>
    <property type="project" value="UniProtKB-KW"/>
</dbReference>
<dbReference type="GO" id="GO:0000027">
    <property type="term" value="P:ribosomal large subunit assembly"/>
    <property type="evidence" value="ECO:0007669"/>
    <property type="project" value="UniProtKB-UniRule"/>
</dbReference>
<dbReference type="InterPro" id="IPR047042">
    <property type="entry name" value="BipA_II"/>
</dbReference>
<dbReference type="InterPro" id="IPR027417">
    <property type="entry name" value="P-loop_NTPase"/>
</dbReference>
<keyword evidence="4" id="KW-0690">Ribosome biogenesis</keyword>
<dbReference type="CDD" id="cd16263">
    <property type="entry name" value="BipA_III"/>
    <property type="match status" value="1"/>
</dbReference>
<dbReference type="InterPro" id="IPR031157">
    <property type="entry name" value="G_TR_CS"/>
</dbReference>
<dbReference type="GO" id="GO:0009409">
    <property type="term" value="P:response to cold"/>
    <property type="evidence" value="ECO:0007669"/>
    <property type="project" value="UniProtKB-ARBA"/>
</dbReference>
<dbReference type="InterPro" id="IPR035651">
    <property type="entry name" value="BipA_V"/>
</dbReference>
<dbReference type="Pfam" id="PF03144">
    <property type="entry name" value="GTP_EFTU_D2"/>
    <property type="match status" value="1"/>
</dbReference>
<dbReference type="SUPFAM" id="SSF52540">
    <property type="entry name" value="P-loop containing nucleoside triphosphate hydrolases"/>
    <property type="match status" value="1"/>
</dbReference>
<keyword evidence="4" id="KW-0820">tRNA-binding</keyword>
<dbReference type="InterPro" id="IPR000795">
    <property type="entry name" value="T_Tr_GTP-bd_dom"/>
</dbReference>
<dbReference type="Pfam" id="PF00679">
    <property type="entry name" value="EFG_C"/>
    <property type="match status" value="1"/>
</dbReference>
<dbReference type="InterPro" id="IPR000640">
    <property type="entry name" value="EFG_V-like"/>
</dbReference>
<evidence type="ECO:0000313" key="6">
    <source>
        <dbReference type="EMBL" id="MBH1940326.1"/>
    </source>
</evidence>
<dbReference type="InterPro" id="IPR042116">
    <property type="entry name" value="TypA/BipA_C"/>
</dbReference>
<dbReference type="FunFam" id="3.30.70.870:FF:000003">
    <property type="entry name" value="GTP-binding protein TypA"/>
    <property type="match status" value="1"/>
</dbReference>
<dbReference type="EC" id="3.6.5.-" evidence="4"/>
<accession>A0A8J7KSI2</accession>
<dbReference type="FunFam" id="2.40.30.10:FF:000016">
    <property type="entry name" value="GTP-binding protein TypA"/>
    <property type="match status" value="1"/>
</dbReference>
<dbReference type="Gene3D" id="2.40.50.250">
    <property type="entry name" value="bipa protein"/>
    <property type="match status" value="1"/>
</dbReference>
<organism evidence="6 7">
    <name type="scientific">Mobilitalea sibirica</name>
    <dbReference type="NCBI Taxonomy" id="1462919"/>
    <lineage>
        <taxon>Bacteria</taxon>
        <taxon>Bacillati</taxon>
        <taxon>Bacillota</taxon>
        <taxon>Clostridia</taxon>
        <taxon>Lachnospirales</taxon>
        <taxon>Lachnospiraceae</taxon>
        <taxon>Mobilitalea</taxon>
    </lineage>
</organism>
<evidence type="ECO:0000256" key="4">
    <source>
        <dbReference type="HAMAP-Rule" id="MF_00849"/>
    </source>
</evidence>
<dbReference type="PANTHER" id="PTHR42908:SF8">
    <property type="entry name" value="TR-TYPE G DOMAIN-CONTAINING PROTEIN"/>
    <property type="match status" value="1"/>
</dbReference>
<dbReference type="Pfam" id="PF21018">
    <property type="entry name" value="BipA_C"/>
    <property type="match status" value="1"/>
</dbReference>
<dbReference type="InterPro" id="IPR048876">
    <property type="entry name" value="BipA_C"/>
</dbReference>
<dbReference type="EMBL" id="JAEAGR010000004">
    <property type="protein sequence ID" value="MBH1940326.1"/>
    <property type="molecule type" value="Genomic_DNA"/>
</dbReference>
<sequence length="612" mass="67842">MFMIREDIRNIAIIAHVDHGKTTLVDELLKQSGVFRSNQTVAERVMDSNALERERGITILSKNTAVSYNGVKINIIDTPGHADFGGEVERVLKMVNGVILVVDAFEGPMPQTKFVLKKALELSLPVIVCINKMDRPEARPVEVVDEVLELLLELDADETQLDCPFVFASAKAGVASLSIEEEANNMHPLFETIINYIPAPEGDPDKSTQVLISTIDYNEYVGRIGIGKVDNGTIKVNQEAVMVNAHDPNKYMKVKISKLYEFDGLKRVEVSEATIGAIVAISGIADIHIGDTICSPENPKPIPFQKISEPTIAMYFNVNDSPLAGTEGKFVTSRHLRERLMRELNTDVSLRVEETDTTESFKVSGRGELHLSVLIENMRREGYEFSVSKAEVLFKTDENGKKLEPMEHAMIDVPDEFAGSVIEKMGQRKGEMINMHTSGSGHTRIEFSVPARGLIGYRGEFLTDTKGNGIINTLFDGYGPYKGDIQYRKSGSLIAYETGESITYGLYNAQERGVLFIGPGVRVYSGMVVGQNAKAEDIEVNVCKRKQLTNTRSSGADDALKLSPPKVLSLEQALEFIETDELLEVTPLNLRIRKKTLDPTIRAREKRNKQSS</sequence>
<dbReference type="InterPro" id="IPR035647">
    <property type="entry name" value="EFG_III/V"/>
</dbReference>
<dbReference type="AlphaFoldDB" id="A0A8J7KSI2"/>
<comment type="similarity">
    <text evidence="4">Belongs to the TRAFAC class translation factor GTPase superfamily. Classic translation factor GTPase family. BipA subfamily.</text>
</comment>
<dbReference type="CDD" id="cd03691">
    <property type="entry name" value="BipA_TypA_II"/>
    <property type="match status" value="1"/>
</dbReference>
<name>A0A8J7KSI2_9FIRM</name>
<dbReference type="InterPro" id="IPR006298">
    <property type="entry name" value="BipA"/>
</dbReference>
<dbReference type="GO" id="GO:0010467">
    <property type="term" value="P:gene expression"/>
    <property type="evidence" value="ECO:0007669"/>
    <property type="project" value="UniProtKB-ARBA"/>
</dbReference>
<comment type="subunit">
    <text evidence="4">Monomer.</text>
</comment>
<reference evidence="6" key="1">
    <citation type="submission" date="2020-12" db="EMBL/GenBank/DDBJ databases">
        <title>M. sibirica DSM 26468T genome.</title>
        <authorList>
            <person name="Thieme N."/>
            <person name="Rettenmaier R."/>
            <person name="Zverlov V."/>
            <person name="Liebl W."/>
        </authorList>
    </citation>
    <scope>NUCLEOTIDE SEQUENCE</scope>
    <source>
        <strain evidence="6">DSM 26468</strain>
    </source>
</reference>
<dbReference type="Gene3D" id="3.30.70.870">
    <property type="entry name" value="Elongation Factor G (Translational Gtpase), domain 3"/>
    <property type="match status" value="1"/>
</dbReference>
<comment type="subcellular location">
    <subcellularLocation>
        <location evidence="4">Cytoplasm</location>
    </subcellularLocation>
    <text evidence="4">Binds to ribosomes.</text>
</comment>
<dbReference type="PRINTS" id="PR00315">
    <property type="entry name" value="ELONGATNFCT"/>
</dbReference>
<proteinExistence type="inferred from homology"/>
<dbReference type="FunFam" id="2.40.50.250:FF:000001">
    <property type="entry name" value="GTP-binding protein TypA"/>
    <property type="match status" value="1"/>
</dbReference>
<dbReference type="Pfam" id="PF14492">
    <property type="entry name" value="EFG_III"/>
    <property type="match status" value="1"/>
</dbReference>
<dbReference type="Gene3D" id="3.30.70.240">
    <property type="match status" value="1"/>
</dbReference>
<dbReference type="CDD" id="cd03710">
    <property type="entry name" value="BipA_TypA_C"/>
    <property type="match status" value="1"/>
</dbReference>
<dbReference type="InterPro" id="IPR009000">
    <property type="entry name" value="Transl_B-barrel_sf"/>
</dbReference>
<dbReference type="GO" id="GO:0005525">
    <property type="term" value="F:GTP binding"/>
    <property type="evidence" value="ECO:0007669"/>
    <property type="project" value="UniProtKB-UniRule"/>
</dbReference>
<dbReference type="InterPro" id="IPR047041">
    <property type="entry name" value="BipA_GTP-bd_dom"/>
</dbReference>
<dbReference type="GO" id="GO:0005829">
    <property type="term" value="C:cytosol"/>
    <property type="evidence" value="ECO:0007669"/>
    <property type="project" value="TreeGrafter"/>
</dbReference>
<keyword evidence="4" id="KW-0699">rRNA-binding</keyword>
<dbReference type="CDD" id="cd01891">
    <property type="entry name" value="TypA_BipA"/>
    <property type="match status" value="1"/>
</dbReference>
<dbReference type="NCBIfam" id="TIGR01394">
    <property type="entry name" value="TypA_BipA"/>
    <property type="match status" value="1"/>
</dbReference>
<dbReference type="GO" id="GO:1990904">
    <property type="term" value="C:ribonucleoprotein complex"/>
    <property type="evidence" value="ECO:0007669"/>
    <property type="project" value="TreeGrafter"/>
</dbReference>
<dbReference type="NCBIfam" id="TIGR00231">
    <property type="entry name" value="small_GTP"/>
    <property type="match status" value="1"/>
</dbReference>
<dbReference type="InterPro" id="IPR041095">
    <property type="entry name" value="EFG_II"/>
</dbReference>
<evidence type="ECO:0000256" key="3">
    <source>
        <dbReference type="ARBA" id="ARBA00048548"/>
    </source>
</evidence>
<dbReference type="HAMAP" id="MF_00849">
    <property type="entry name" value="BipA"/>
    <property type="match status" value="1"/>
</dbReference>
<dbReference type="PANTHER" id="PTHR42908">
    <property type="entry name" value="TRANSLATION ELONGATION FACTOR-RELATED"/>
    <property type="match status" value="1"/>
</dbReference>
<comment type="function">
    <text evidence="4">A 50S ribosomal subunit assembly protein with GTPase activity, required for 50S subunit assembly at low temperatures, may also play a role in translation. Binds GTP and analogs. Binds the 70S ribosome between the 30S and 50S subunits, in a similar position as ribosome-bound EF-G; it contacts a number of ribosomal proteins, both rRNAs and the A-site tRNA.</text>
</comment>
<dbReference type="SMART" id="SM00838">
    <property type="entry name" value="EFG_C"/>
    <property type="match status" value="1"/>
</dbReference>
<dbReference type="InterPro" id="IPR005225">
    <property type="entry name" value="Small_GTP-bd"/>
</dbReference>
<dbReference type="GO" id="GO:0003924">
    <property type="term" value="F:GTPase activity"/>
    <property type="evidence" value="ECO:0007669"/>
    <property type="project" value="UniProtKB-UniRule"/>
</dbReference>
<dbReference type="GO" id="GO:0043022">
    <property type="term" value="F:ribosome binding"/>
    <property type="evidence" value="ECO:0007669"/>
    <property type="project" value="UniProtKB-UniRule"/>
</dbReference>
<evidence type="ECO:0000259" key="5">
    <source>
        <dbReference type="PROSITE" id="PS51722"/>
    </source>
</evidence>
<keyword evidence="4" id="KW-0694">RNA-binding</keyword>
<evidence type="ECO:0000313" key="7">
    <source>
        <dbReference type="Proteomes" id="UP000623269"/>
    </source>
</evidence>
<dbReference type="GO" id="GO:0000049">
    <property type="term" value="F:tRNA binding"/>
    <property type="evidence" value="ECO:0007669"/>
    <property type="project" value="UniProtKB-KW"/>
</dbReference>
<dbReference type="Gene3D" id="2.40.30.10">
    <property type="entry name" value="Translation factors"/>
    <property type="match status" value="1"/>
</dbReference>
<dbReference type="Pfam" id="PF00009">
    <property type="entry name" value="GTP_EFTU"/>
    <property type="match status" value="1"/>
</dbReference>
<evidence type="ECO:0000256" key="2">
    <source>
        <dbReference type="ARBA" id="ARBA00023134"/>
    </source>
</evidence>
<comment type="catalytic activity">
    <reaction evidence="3 4">
        <text>GTP + H2O = GDP + phosphate + H(+)</text>
        <dbReference type="Rhea" id="RHEA:19669"/>
        <dbReference type="ChEBI" id="CHEBI:15377"/>
        <dbReference type="ChEBI" id="CHEBI:15378"/>
        <dbReference type="ChEBI" id="CHEBI:37565"/>
        <dbReference type="ChEBI" id="CHEBI:43474"/>
        <dbReference type="ChEBI" id="CHEBI:58189"/>
    </reaction>
</comment>
<keyword evidence="4" id="KW-0963">Cytoplasm</keyword>
<dbReference type="FunFam" id="3.30.70.240:FF:000002">
    <property type="entry name" value="GTP-binding protein TypA"/>
    <property type="match status" value="1"/>
</dbReference>
<dbReference type="SUPFAM" id="SSF54980">
    <property type="entry name" value="EF-G C-terminal domain-like"/>
    <property type="match status" value="2"/>
</dbReference>
<comment type="caution">
    <text evidence="6">The sequence shown here is derived from an EMBL/GenBank/DDBJ whole genome shotgun (WGS) entry which is preliminary data.</text>
</comment>
<dbReference type="InterPro" id="IPR047043">
    <property type="entry name" value="BipA_III"/>
</dbReference>
<dbReference type="PROSITE" id="PS00301">
    <property type="entry name" value="G_TR_1"/>
    <property type="match status" value="1"/>
</dbReference>
<feature type="domain" description="Tr-type G" evidence="5">
    <location>
        <begin position="6"/>
        <end position="201"/>
    </location>
</feature>
<keyword evidence="7" id="KW-1185">Reference proteome</keyword>
<dbReference type="PROSITE" id="PS51722">
    <property type="entry name" value="G_TR_2"/>
    <property type="match status" value="1"/>
</dbReference>
<dbReference type="FunFam" id="3.40.50.300:FF:000055">
    <property type="entry name" value="GTP-binding protein TypA"/>
    <property type="match status" value="1"/>
</dbReference>
<keyword evidence="1 4" id="KW-0547">Nucleotide-binding</keyword>
<gene>
    <name evidence="6" type="primary">typA</name>
    <name evidence="4" type="synonym">bipA</name>
    <name evidence="6" type="ORF">I5677_05375</name>
</gene>
<protein>
    <recommendedName>
        <fullName evidence="4">Large ribosomal subunit assembly factor BipA</fullName>
        <ecNumber evidence="4">3.6.5.-</ecNumber>
    </recommendedName>
    <alternativeName>
        <fullName evidence="4">GTP-binding protein BipA</fullName>
    </alternativeName>
</protein>
<dbReference type="InterPro" id="IPR004161">
    <property type="entry name" value="EFTu-like_2"/>
</dbReference>